<dbReference type="Pfam" id="PF13467">
    <property type="entry name" value="RHH_4"/>
    <property type="match status" value="1"/>
</dbReference>
<organism evidence="2 3">
    <name type="scientific">Shewanella holmiensis</name>
    <dbReference type="NCBI Taxonomy" id="2952222"/>
    <lineage>
        <taxon>Bacteria</taxon>
        <taxon>Pseudomonadati</taxon>
        <taxon>Pseudomonadota</taxon>
        <taxon>Gammaproteobacteria</taxon>
        <taxon>Alteromonadales</taxon>
        <taxon>Shewanellaceae</taxon>
        <taxon>Shewanella</taxon>
    </lineage>
</organism>
<dbReference type="InterPro" id="IPR027373">
    <property type="entry name" value="RHH_dom"/>
</dbReference>
<evidence type="ECO:0000313" key="2">
    <source>
        <dbReference type="EMBL" id="MCT7943444.1"/>
    </source>
</evidence>
<accession>A0A9X3AWL7</accession>
<dbReference type="InterPro" id="IPR038268">
    <property type="entry name" value="RHH_sf"/>
</dbReference>
<gene>
    <name evidence="2" type="ORF">NE535_16920</name>
</gene>
<dbReference type="Gene3D" id="1.10.3990.20">
    <property type="entry name" value="protein bp1543"/>
    <property type="match status" value="1"/>
</dbReference>
<evidence type="ECO:0000313" key="3">
    <source>
        <dbReference type="Proteomes" id="UP001155546"/>
    </source>
</evidence>
<keyword evidence="3" id="KW-1185">Reference proteome</keyword>
<dbReference type="Proteomes" id="UP001155546">
    <property type="component" value="Unassembled WGS sequence"/>
</dbReference>
<comment type="caution">
    <text evidence="2">The sequence shown here is derived from an EMBL/GenBank/DDBJ whole genome shotgun (WGS) entry which is preliminary data.</text>
</comment>
<dbReference type="AlphaFoldDB" id="A0A9X3AWL7"/>
<name>A0A9X3AWL7_9GAMM</name>
<proteinExistence type="predicted"/>
<sequence>MCEIYSGAEPELFESQTRSIRIDGVVTSIRLEAVFWQIIQQIAEEADLSIAEFLTRIYREVMIKRGEINNFSSLLRVACTTYLNKGTRITLTPSDAEDDFWAKQNSLI</sequence>
<evidence type="ECO:0000259" key="1">
    <source>
        <dbReference type="Pfam" id="PF13467"/>
    </source>
</evidence>
<reference evidence="2" key="1">
    <citation type="journal article" date="2023" name="Int. J. Syst. Evol. Microbiol.">
        <title>&lt;i&gt;Shewanella septentrionalis&lt;/i&gt; sp. nov. and &lt;i&gt;Shewanella holmiensis&lt;/i&gt; sp. nov., isolated from Baltic Sea water and sediments.</title>
        <authorList>
            <person name="Martin-Rodriguez A.J."/>
            <person name="Thorell K."/>
            <person name="Joffre E."/>
            <person name="Jensie-Markopoulos S."/>
            <person name="Moore E.R.B."/>
            <person name="Sjoling A."/>
        </authorList>
    </citation>
    <scope>NUCLEOTIDE SEQUENCE</scope>
    <source>
        <strain evidence="2">SP1S2-7</strain>
    </source>
</reference>
<protein>
    <submittedName>
        <fullName evidence="2">Ribbon-helix-helix domain-containing protein</fullName>
    </submittedName>
</protein>
<dbReference type="RefSeq" id="WP_261299776.1">
    <property type="nucleotide sequence ID" value="NZ_JAMTCD010000031.1"/>
</dbReference>
<dbReference type="EMBL" id="JAMTCD010000031">
    <property type="protein sequence ID" value="MCT7943444.1"/>
    <property type="molecule type" value="Genomic_DNA"/>
</dbReference>
<feature type="domain" description="Ribbon-helix-helix" evidence="1">
    <location>
        <begin position="16"/>
        <end position="83"/>
    </location>
</feature>